<proteinExistence type="inferred from homology"/>
<feature type="binding site" evidence="8">
    <location>
        <begin position="187"/>
        <end position="194"/>
    </location>
    <ligand>
        <name>GTP</name>
        <dbReference type="ChEBI" id="CHEBI:37565"/>
        <label>2</label>
    </ligand>
</feature>
<sequence length="439" mass="50054">MATVLIVGKPNVGKSTLFNKLVRKKKAIVEDEEGVTRDPVQDIVEWYGKTFKLVDTCGVFDNPQDIISQKMKEITLNMIREADLVLFVVDGKRGITKEDESLADFLRKSNVDTILVANKAENLREFEREVKPELYSLGFGEPIPVSAEHNINLDTLLETIIKKLEEKGLDLESKPEITDAIKVAIVGRPNVGKSTLFNAILNKERALVSPIPGTTRDPVDEEVFIDGKKYVFVDTAGLRRRSRVEPRTVEKYSNYRVVDSIEKADVVVIVLDATQGITRQDQRIAGLVERRGRASVVVFNKWDLVEHREKRYDEFTKLFREKLYFIDYSPLIFTSADKGWNVDRVIDAINLAYASYTTKVPSSAINSALQKVLAFTNLPRGLKIFFGLQVDIKPPTFLFFVNSIEKIKNPQKVFLRKLIRDYVFPFEGSPIFLKFKRSR</sequence>
<dbReference type="InterPro" id="IPR005225">
    <property type="entry name" value="Small_GTP-bd"/>
</dbReference>
<keyword evidence="13" id="KW-1185">Reference proteome</keyword>
<evidence type="ECO:0000256" key="3">
    <source>
        <dbReference type="ARBA" id="ARBA00022517"/>
    </source>
</evidence>
<reference evidence="12 13" key="1">
    <citation type="submission" date="2009-12" db="EMBL/GenBank/DDBJ databases">
        <title>Complete sequence of Thermotoga petrophila RKU-1.</title>
        <authorList>
            <consortium name="US DOE Joint Genome Institute"/>
            <person name="Lucas S."/>
            <person name="Copeland A."/>
            <person name="Lapidus A."/>
            <person name="Glavina del Rio T."/>
            <person name="Dalin E."/>
            <person name="Tice H."/>
            <person name="Bruce D."/>
            <person name="Goodwin L."/>
            <person name="Pitluck S."/>
            <person name="Munk A.C."/>
            <person name="Brettin T."/>
            <person name="Detter J.C."/>
            <person name="Han C."/>
            <person name="Tapia R."/>
            <person name="Larimer F."/>
            <person name="Land M."/>
            <person name="Hauser L."/>
            <person name="Kyrpides N."/>
            <person name="Mikhailova N."/>
            <person name="Nelson K.E."/>
            <person name="Gogarten J.P."/>
            <person name="Noll K.M."/>
        </authorList>
    </citation>
    <scope>NUCLEOTIDE SEQUENCE [LARGE SCALE GENOMIC DNA]</scope>
    <source>
        <strain evidence="13">ATCC BAA-489 / DSM 13996 / JCM 10882 / RKU-10</strain>
    </source>
</reference>
<dbReference type="InterPro" id="IPR031166">
    <property type="entry name" value="G_ENGA"/>
</dbReference>
<organism evidence="12 13">
    <name type="scientific">Thermotoga petrophila (strain ATCC BAA-489 / DSM 13996 / JCM 10882 / RKU-10)</name>
    <name type="common">Thermotoga naphthophila</name>
    <dbReference type="NCBI Taxonomy" id="590168"/>
    <lineage>
        <taxon>Bacteria</taxon>
        <taxon>Thermotogati</taxon>
        <taxon>Thermotogota</taxon>
        <taxon>Thermotogae</taxon>
        <taxon>Thermotogales</taxon>
        <taxon>Thermotogaceae</taxon>
        <taxon>Thermotoga</taxon>
    </lineage>
</organism>
<evidence type="ECO:0000256" key="2">
    <source>
        <dbReference type="ARBA" id="ARBA00020953"/>
    </source>
</evidence>
<feature type="binding site" evidence="8">
    <location>
        <begin position="300"/>
        <end position="303"/>
    </location>
    <ligand>
        <name>GTP</name>
        <dbReference type="ChEBI" id="CHEBI:37565"/>
        <label>2</label>
    </ligand>
</feature>
<evidence type="ECO:0000256" key="8">
    <source>
        <dbReference type="HAMAP-Rule" id="MF_00195"/>
    </source>
</evidence>
<dbReference type="PROSITE" id="PS51712">
    <property type="entry name" value="G_ENGA"/>
    <property type="match status" value="2"/>
</dbReference>
<evidence type="ECO:0000256" key="5">
    <source>
        <dbReference type="ARBA" id="ARBA00022741"/>
    </source>
</evidence>
<dbReference type="PANTHER" id="PTHR43834:SF6">
    <property type="entry name" value="GTPASE DER"/>
    <property type="match status" value="1"/>
</dbReference>
<dbReference type="PIRSF" id="PIRSF006485">
    <property type="entry name" value="GTP-binding_EngA"/>
    <property type="match status" value="1"/>
</dbReference>
<dbReference type="AlphaFoldDB" id="D2C3Z6"/>
<feature type="domain" description="EngA-type G" evidence="11">
    <location>
        <begin position="2"/>
        <end position="168"/>
    </location>
</feature>
<keyword evidence="5 8" id="KW-0547">Nucleotide-binding</keyword>
<evidence type="ECO:0000256" key="4">
    <source>
        <dbReference type="ARBA" id="ARBA00022737"/>
    </source>
</evidence>
<accession>D2C3Z6</accession>
<dbReference type="SUPFAM" id="SSF52540">
    <property type="entry name" value="P-loop containing nucleoside triphosphate hydrolases"/>
    <property type="match status" value="2"/>
</dbReference>
<gene>
    <name evidence="8" type="primary">der</name>
    <name evidence="12" type="ordered locus">Tnap_1365</name>
</gene>
<dbReference type="InterPro" id="IPR032859">
    <property type="entry name" value="KH_dom-like"/>
</dbReference>
<feature type="domain" description="EngA-type G" evidence="11">
    <location>
        <begin position="181"/>
        <end position="357"/>
    </location>
</feature>
<comment type="subunit">
    <text evidence="8">Associates with the 50S ribosomal subunit.</text>
</comment>
<dbReference type="HOGENOM" id="CLU_016077_6_2_0"/>
<dbReference type="GO" id="GO:0043022">
    <property type="term" value="F:ribosome binding"/>
    <property type="evidence" value="ECO:0007669"/>
    <property type="project" value="TreeGrafter"/>
</dbReference>
<keyword evidence="3 8" id="KW-0690">Ribosome biogenesis</keyword>
<dbReference type="NCBIfam" id="TIGR03594">
    <property type="entry name" value="GTPase_EngA"/>
    <property type="match status" value="1"/>
</dbReference>
<feature type="binding site" evidence="8">
    <location>
        <begin position="8"/>
        <end position="15"/>
    </location>
    <ligand>
        <name>GTP</name>
        <dbReference type="ChEBI" id="CHEBI:37565"/>
        <label>1</label>
    </ligand>
</feature>
<dbReference type="HAMAP" id="MF_00195">
    <property type="entry name" value="GTPase_Der"/>
    <property type="match status" value="1"/>
</dbReference>
<dbReference type="Pfam" id="PF01926">
    <property type="entry name" value="MMR_HSR1"/>
    <property type="match status" value="2"/>
</dbReference>
<dbReference type="FunFam" id="3.40.50.300:FF:000040">
    <property type="entry name" value="GTPase Der"/>
    <property type="match status" value="1"/>
</dbReference>
<dbReference type="CDD" id="cd01895">
    <property type="entry name" value="EngA2"/>
    <property type="match status" value="1"/>
</dbReference>
<comment type="function">
    <text evidence="8 10">GTPase that plays an essential role in the late steps of ribosome biogenesis.</text>
</comment>
<protein>
    <recommendedName>
        <fullName evidence="2 8">GTPase Der</fullName>
    </recommendedName>
    <alternativeName>
        <fullName evidence="7 8">GTP-binding protein EngA</fullName>
    </alternativeName>
</protein>
<keyword evidence="6 8" id="KW-0342">GTP-binding</keyword>
<dbReference type="Pfam" id="PF14714">
    <property type="entry name" value="KH_dom-like"/>
    <property type="match status" value="1"/>
</dbReference>
<evidence type="ECO:0000256" key="7">
    <source>
        <dbReference type="ARBA" id="ARBA00032345"/>
    </source>
</evidence>
<dbReference type="FunFam" id="3.40.50.300:FF:000057">
    <property type="entry name" value="GTPase Der"/>
    <property type="match status" value="1"/>
</dbReference>
<dbReference type="PANTHER" id="PTHR43834">
    <property type="entry name" value="GTPASE DER"/>
    <property type="match status" value="1"/>
</dbReference>
<dbReference type="PRINTS" id="PR00326">
    <property type="entry name" value="GTP1OBG"/>
</dbReference>
<evidence type="ECO:0000313" key="12">
    <source>
        <dbReference type="EMBL" id="ADA67450.1"/>
    </source>
</evidence>
<dbReference type="GO" id="GO:0042254">
    <property type="term" value="P:ribosome biogenesis"/>
    <property type="evidence" value="ECO:0007669"/>
    <property type="project" value="UniProtKB-KW"/>
</dbReference>
<name>D2C3Z6_THEP2</name>
<dbReference type="Gene3D" id="3.40.50.300">
    <property type="entry name" value="P-loop containing nucleotide triphosphate hydrolases"/>
    <property type="match status" value="2"/>
</dbReference>
<dbReference type="InterPro" id="IPR027417">
    <property type="entry name" value="P-loop_NTPase"/>
</dbReference>
<evidence type="ECO:0000313" key="13">
    <source>
        <dbReference type="Proteomes" id="UP000000940"/>
    </source>
</evidence>
<dbReference type="NCBIfam" id="TIGR00231">
    <property type="entry name" value="small_GTP"/>
    <property type="match status" value="2"/>
</dbReference>
<evidence type="ECO:0000256" key="1">
    <source>
        <dbReference type="ARBA" id="ARBA00008279"/>
    </source>
</evidence>
<dbReference type="KEGG" id="tnp:Tnap_1365"/>
<dbReference type="InterPro" id="IPR015946">
    <property type="entry name" value="KH_dom-like_a/b"/>
</dbReference>
<dbReference type="InterPro" id="IPR006073">
    <property type="entry name" value="GTP-bd"/>
</dbReference>
<dbReference type="RefSeq" id="WP_012896457.1">
    <property type="nucleotide sequence ID" value="NC_013642.1"/>
</dbReference>
<feature type="binding site" evidence="8">
    <location>
        <begin position="55"/>
        <end position="59"/>
    </location>
    <ligand>
        <name>GTP</name>
        <dbReference type="ChEBI" id="CHEBI:37565"/>
        <label>1</label>
    </ligand>
</feature>
<dbReference type="EMBL" id="CP001839">
    <property type="protein sequence ID" value="ADA67450.1"/>
    <property type="molecule type" value="Genomic_DNA"/>
</dbReference>
<evidence type="ECO:0000259" key="11">
    <source>
        <dbReference type="PROSITE" id="PS51712"/>
    </source>
</evidence>
<dbReference type="CDD" id="cd01894">
    <property type="entry name" value="EngA1"/>
    <property type="match status" value="1"/>
</dbReference>
<keyword evidence="4 10" id="KW-0677">Repeat</keyword>
<evidence type="ECO:0000256" key="6">
    <source>
        <dbReference type="ARBA" id="ARBA00023134"/>
    </source>
</evidence>
<feature type="binding site" evidence="8">
    <location>
        <begin position="234"/>
        <end position="238"/>
    </location>
    <ligand>
        <name>GTP</name>
        <dbReference type="ChEBI" id="CHEBI:37565"/>
        <label>2</label>
    </ligand>
</feature>
<comment type="similarity">
    <text evidence="1 8 9 10">Belongs to the TRAFAC class TrmE-Era-EngA-EngB-Septin-like GTPase superfamily. EngA (Der) GTPase family.</text>
</comment>
<dbReference type="InterPro" id="IPR016484">
    <property type="entry name" value="GTPase_Der"/>
</dbReference>
<feature type="binding site" evidence="8">
    <location>
        <begin position="118"/>
        <end position="121"/>
    </location>
    <ligand>
        <name>GTP</name>
        <dbReference type="ChEBI" id="CHEBI:37565"/>
        <label>1</label>
    </ligand>
</feature>
<dbReference type="Gene3D" id="3.30.300.20">
    <property type="match status" value="1"/>
</dbReference>
<dbReference type="Proteomes" id="UP000000940">
    <property type="component" value="Chromosome"/>
</dbReference>
<dbReference type="GO" id="GO:0005525">
    <property type="term" value="F:GTP binding"/>
    <property type="evidence" value="ECO:0007669"/>
    <property type="project" value="UniProtKB-UniRule"/>
</dbReference>
<evidence type="ECO:0000256" key="10">
    <source>
        <dbReference type="RuleBase" id="RU004481"/>
    </source>
</evidence>
<evidence type="ECO:0000256" key="9">
    <source>
        <dbReference type="PROSITE-ProRule" id="PRU01049"/>
    </source>
</evidence>